<evidence type="ECO:0000313" key="3">
    <source>
        <dbReference type="EMBL" id="TMW62974.1"/>
    </source>
</evidence>
<comment type="caution">
    <text evidence="3">The sequence shown here is derived from an EMBL/GenBank/DDBJ whole genome shotgun (WGS) entry which is preliminary data.</text>
</comment>
<dbReference type="EMBL" id="SPLM01000073">
    <property type="protein sequence ID" value="TMW62974.1"/>
    <property type="molecule type" value="Genomic_DNA"/>
</dbReference>
<dbReference type="InterPro" id="IPR024964">
    <property type="entry name" value="CTLH/CRA"/>
</dbReference>
<dbReference type="SMART" id="SM00757">
    <property type="entry name" value="CRA"/>
    <property type="match status" value="1"/>
</dbReference>
<name>A0A8K1CH63_PYTOL</name>
<dbReference type="Pfam" id="PF10607">
    <property type="entry name" value="CTLH"/>
    <property type="match status" value="1"/>
</dbReference>
<dbReference type="Pfam" id="PF08513">
    <property type="entry name" value="LisH"/>
    <property type="match status" value="1"/>
</dbReference>
<proteinExistence type="predicted"/>
<evidence type="ECO:0000313" key="4">
    <source>
        <dbReference type="Proteomes" id="UP000794436"/>
    </source>
</evidence>
<dbReference type="Proteomes" id="UP000794436">
    <property type="component" value="Unassembled WGS sequence"/>
</dbReference>
<dbReference type="PROSITE" id="PS50897">
    <property type="entry name" value="CTLH"/>
    <property type="match status" value="1"/>
</dbReference>
<dbReference type="InterPro" id="IPR050618">
    <property type="entry name" value="Ubq-SigPath_Reg"/>
</dbReference>
<reference evidence="3" key="1">
    <citation type="submission" date="2019-03" db="EMBL/GenBank/DDBJ databases">
        <title>Long read genome sequence of the mycoparasitic Pythium oligandrum ATCC 38472 isolated from sugarbeet rhizosphere.</title>
        <authorList>
            <person name="Gaulin E."/>
        </authorList>
    </citation>
    <scope>NUCLEOTIDE SEQUENCE</scope>
    <source>
        <strain evidence="3">ATCC 38472_TT</strain>
    </source>
</reference>
<gene>
    <name evidence="3" type="ORF">Poli38472_005592</name>
</gene>
<dbReference type="InterPro" id="IPR006594">
    <property type="entry name" value="LisH"/>
</dbReference>
<evidence type="ECO:0000256" key="1">
    <source>
        <dbReference type="SAM" id="MobiDB-lite"/>
    </source>
</evidence>
<dbReference type="PROSITE" id="PS50896">
    <property type="entry name" value="LISH"/>
    <property type="match status" value="1"/>
</dbReference>
<dbReference type="InterPro" id="IPR006595">
    <property type="entry name" value="CTLH_C"/>
</dbReference>
<dbReference type="AlphaFoldDB" id="A0A8K1CH63"/>
<feature type="domain" description="CTLH" evidence="2">
    <location>
        <begin position="82"/>
        <end position="139"/>
    </location>
</feature>
<accession>A0A8K1CH63</accession>
<protein>
    <recommendedName>
        <fullName evidence="2">CTLH domain-containing protein</fullName>
    </recommendedName>
</protein>
<dbReference type="OrthoDB" id="2415936at2759"/>
<feature type="region of interest" description="Disordered" evidence="1">
    <location>
        <begin position="1"/>
        <end position="39"/>
    </location>
</feature>
<evidence type="ECO:0000259" key="2">
    <source>
        <dbReference type="PROSITE" id="PS50897"/>
    </source>
</evidence>
<dbReference type="SMART" id="SM00667">
    <property type="entry name" value="LisH"/>
    <property type="match status" value="1"/>
</dbReference>
<sequence length="249" mass="28325">MWATAIDAPRRRRKAGKVASGHTGSTTERRGTAKHGGARRMRISKEMMNRLVMDYLVGKGYRDVAEAFWRDSGTKPHVDLQSVQMRLSIQQLLLSGHIAKAREKLLLVDGLFFENNSSIDFLLAKQELIELIKAGQIVQALGFATKHLAPLGEKNPRYLQEIEHTMALLAFEDHKESPLAYLLEQSHRRHVADEVNSAILRTQKQDLEPALPTVVRQYHFMEDQLQRKLKRSPKGIKLSSCSCDDEMKE</sequence>
<dbReference type="PANTHER" id="PTHR12864">
    <property type="entry name" value="RAN BINDING PROTEIN 9-RELATED"/>
    <property type="match status" value="1"/>
</dbReference>
<dbReference type="SMART" id="SM00668">
    <property type="entry name" value="CTLH"/>
    <property type="match status" value="1"/>
</dbReference>
<keyword evidence="4" id="KW-1185">Reference proteome</keyword>
<organism evidence="3 4">
    <name type="scientific">Pythium oligandrum</name>
    <name type="common">Mycoparasitic fungus</name>
    <dbReference type="NCBI Taxonomy" id="41045"/>
    <lineage>
        <taxon>Eukaryota</taxon>
        <taxon>Sar</taxon>
        <taxon>Stramenopiles</taxon>
        <taxon>Oomycota</taxon>
        <taxon>Peronosporomycetes</taxon>
        <taxon>Pythiales</taxon>
        <taxon>Pythiaceae</taxon>
        <taxon>Pythium</taxon>
    </lineage>
</organism>
<dbReference type="InterPro" id="IPR013144">
    <property type="entry name" value="CRA_dom"/>
</dbReference>